<dbReference type="AlphaFoldDB" id="A0AAV1WL13"/>
<accession>A0AAV1WL13</accession>
<gene>
    <name evidence="1" type="ORF">LLUT_LOCUS10794</name>
</gene>
<name>A0AAV1WL13_LUPLU</name>
<keyword evidence="2" id="KW-1185">Reference proteome</keyword>
<proteinExistence type="predicted"/>
<protein>
    <submittedName>
        <fullName evidence="1">Uncharacterized protein</fullName>
    </submittedName>
</protein>
<evidence type="ECO:0000313" key="1">
    <source>
        <dbReference type="EMBL" id="CAL0309734.1"/>
    </source>
</evidence>
<dbReference type="EMBL" id="CAXHTB010000007">
    <property type="protein sequence ID" value="CAL0309734.1"/>
    <property type="molecule type" value="Genomic_DNA"/>
</dbReference>
<organism evidence="1 2">
    <name type="scientific">Lupinus luteus</name>
    <name type="common">European yellow lupine</name>
    <dbReference type="NCBI Taxonomy" id="3873"/>
    <lineage>
        <taxon>Eukaryota</taxon>
        <taxon>Viridiplantae</taxon>
        <taxon>Streptophyta</taxon>
        <taxon>Embryophyta</taxon>
        <taxon>Tracheophyta</taxon>
        <taxon>Spermatophyta</taxon>
        <taxon>Magnoliopsida</taxon>
        <taxon>eudicotyledons</taxon>
        <taxon>Gunneridae</taxon>
        <taxon>Pentapetalae</taxon>
        <taxon>rosids</taxon>
        <taxon>fabids</taxon>
        <taxon>Fabales</taxon>
        <taxon>Fabaceae</taxon>
        <taxon>Papilionoideae</taxon>
        <taxon>50 kb inversion clade</taxon>
        <taxon>genistoids sensu lato</taxon>
        <taxon>core genistoids</taxon>
        <taxon>Genisteae</taxon>
        <taxon>Lupinus</taxon>
    </lineage>
</organism>
<reference evidence="1 2" key="1">
    <citation type="submission" date="2024-03" db="EMBL/GenBank/DDBJ databases">
        <authorList>
            <person name="Martinez-Hernandez J."/>
        </authorList>
    </citation>
    <scope>NUCLEOTIDE SEQUENCE [LARGE SCALE GENOMIC DNA]</scope>
</reference>
<dbReference type="Proteomes" id="UP001497480">
    <property type="component" value="Unassembled WGS sequence"/>
</dbReference>
<evidence type="ECO:0000313" key="2">
    <source>
        <dbReference type="Proteomes" id="UP001497480"/>
    </source>
</evidence>
<sequence>MVENKLSSMSYNILDKVTSMPELYDLHYLSPITTSLECSEEVSTPTNLVNANWPNQKHWVSNSGYPG</sequence>
<comment type="caution">
    <text evidence="1">The sequence shown here is derived from an EMBL/GenBank/DDBJ whole genome shotgun (WGS) entry which is preliminary data.</text>
</comment>